<keyword evidence="7" id="KW-0479">Metal-binding</keyword>
<dbReference type="Gene3D" id="1.20.810.10">
    <property type="entry name" value="Cytochrome Bc1 Complex, Chain C"/>
    <property type="match status" value="1"/>
</dbReference>
<dbReference type="InterPro" id="IPR036150">
    <property type="entry name" value="Cyt_b/b6_C_sf"/>
</dbReference>
<dbReference type="InterPro" id="IPR005798">
    <property type="entry name" value="Cyt_b/b6_C"/>
</dbReference>
<name>A0A643BTI6_BALPH</name>
<evidence type="ECO:0000256" key="2">
    <source>
        <dbReference type="ARBA" id="ARBA00013531"/>
    </source>
</evidence>
<sequence>QSKSLTVHLLIYQPHQISYHMKCPFFALYLFNFANHNRFISSNTLYVRYNNCLLIHNITLKHETSESYYCFINSHSIYRLPLTMRLNVVLRRNSHYKFPCSNSLHWHYCTVVYLLFLHETDSNNPTGISSNMGKISFHPYYKIKDILVALFLLIILLILVVVSSDLLGDPVNYTPAKPFNIPPHMKPE</sequence>
<keyword evidence="11" id="KW-0408">Iron</keyword>
<dbReference type="EMBL" id="SGJD01004903">
    <property type="protein sequence ID" value="KAB0390978.1"/>
    <property type="molecule type" value="Genomic_DNA"/>
</dbReference>
<protein>
    <recommendedName>
        <fullName evidence="2">Cytochrome b</fullName>
    </recommendedName>
</protein>
<evidence type="ECO:0000256" key="3">
    <source>
        <dbReference type="ARBA" id="ARBA00022448"/>
    </source>
</evidence>
<dbReference type="GO" id="GO:0009055">
    <property type="term" value="F:electron transfer activity"/>
    <property type="evidence" value="ECO:0007669"/>
    <property type="project" value="InterPro"/>
</dbReference>
<evidence type="ECO:0000256" key="9">
    <source>
        <dbReference type="ARBA" id="ARBA00022982"/>
    </source>
</evidence>
<evidence type="ECO:0000256" key="4">
    <source>
        <dbReference type="ARBA" id="ARBA00022617"/>
    </source>
</evidence>
<organism evidence="16 17">
    <name type="scientific">Balaenoptera physalus</name>
    <name type="common">Fin whale</name>
    <name type="synonym">Balaena physalus</name>
    <dbReference type="NCBI Taxonomy" id="9770"/>
    <lineage>
        <taxon>Eukaryota</taxon>
        <taxon>Metazoa</taxon>
        <taxon>Chordata</taxon>
        <taxon>Craniata</taxon>
        <taxon>Vertebrata</taxon>
        <taxon>Euteleostomi</taxon>
        <taxon>Mammalia</taxon>
        <taxon>Eutheria</taxon>
        <taxon>Laurasiatheria</taxon>
        <taxon>Artiodactyla</taxon>
        <taxon>Whippomorpha</taxon>
        <taxon>Cetacea</taxon>
        <taxon>Mysticeti</taxon>
        <taxon>Balaenopteridae</taxon>
        <taxon>Balaenoptera</taxon>
    </lineage>
</organism>
<comment type="subcellular location">
    <subcellularLocation>
        <location evidence="1">Mitochondrion inner membrane</location>
        <topology evidence="1">Multi-pass membrane protein</topology>
    </subcellularLocation>
</comment>
<evidence type="ECO:0000256" key="11">
    <source>
        <dbReference type="ARBA" id="ARBA00023004"/>
    </source>
</evidence>
<dbReference type="InterPro" id="IPR027387">
    <property type="entry name" value="Cytb/b6-like_sf"/>
</dbReference>
<evidence type="ECO:0000256" key="12">
    <source>
        <dbReference type="ARBA" id="ARBA00023128"/>
    </source>
</evidence>
<keyword evidence="9" id="KW-0249">Electron transport</keyword>
<accession>A0A643BTI6</accession>
<evidence type="ECO:0000256" key="13">
    <source>
        <dbReference type="ARBA" id="ARBA00023136"/>
    </source>
</evidence>
<evidence type="ECO:0000313" key="17">
    <source>
        <dbReference type="Proteomes" id="UP000437017"/>
    </source>
</evidence>
<evidence type="ECO:0000256" key="5">
    <source>
        <dbReference type="ARBA" id="ARBA00022660"/>
    </source>
</evidence>
<evidence type="ECO:0000256" key="7">
    <source>
        <dbReference type="ARBA" id="ARBA00022723"/>
    </source>
</evidence>
<dbReference type="GO" id="GO:0005743">
    <property type="term" value="C:mitochondrial inner membrane"/>
    <property type="evidence" value="ECO:0007669"/>
    <property type="project" value="UniProtKB-SubCell"/>
</dbReference>
<evidence type="ECO:0000256" key="14">
    <source>
        <dbReference type="SAM" id="Phobius"/>
    </source>
</evidence>
<dbReference type="PROSITE" id="PS51003">
    <property type="entry name" value="CYTB_CTER"/>
    <property type="match status" value="1"/>
</dbReference>
<keyword evidence="10 14" id="KW-1133">Transmembrane helix</keyword>
<keyword evidence="12" id="KW-0496">Mitochondrion</keyword>
<dbReference type="GO" id="GO:0022900">
    <property type="term" value="P:electron transport chain"/>
    <property type="evidence" value="ECO:0007669"/>
    <property type="project" value="UniProtKB-UniRule"/>
</dbReference>
<evidence type="ECO:0000259" key="15">
    <source>
        <dbReference type="PROSITE" id="PS51003"/>
    </source>
</evidence>
<dbReference type="GO" id="GO:0046872">
    <property type="term" value="F:metal ion binding"/>
    <property type="evidence" value="ECO:0007669"/>
    <property type="project" value="UniProtKB-KW"/>
</dbReference>
<feature type="non-terminal residue" evidence="16">
    <location>
        <position position="1"/>
    </location>
</feature>
<feature type="transmembrane region" description="Helical" evidence="14">
    <location>
        <begin position="146"/>
        <end position="167"/>
    </location>
</feature>
<dbReference type="OrthoDB" id="244at2759"/>
<keyword evidence="5" id="KW-0679">Respiratory chain</keyword>
<gene>
    <name evidence="16" type="ORF">E2I00_011175</name>
</gene>
<evidence type="ECO:0000256" key="1">
    <source>
        <dbReference type="ARBA" id="ARBA00004448"/>
    </source>
</evidence>
<dbReference type="GO" id="GO:0016491">
    <property type="term" value="F:oxidoreductase activity"/>
    <property type="evidence" value="ECO:0007669"/>
    <property type="project" value="UniProtKB-UniRule"/>
</dbReference>
<keyword evidence="6 14" id="KW-0812">Transmembrane</keyword>
<keyword evidence="8" id="KW-0999">Mitochondrion inner membrane</keyword>
<evidence type="ECO:0000256" key="6">
    <source>
        <dbReference type="ARBA" id="ARBA00022692"/>
    </source>
</evidence>
<reference evidence="16 17" key="1">
    <citation type="journal article" date="2019" name="PLoS ONE">
        <title>Genomic analyses reveal an absence of contemporary introgressive admixture between fin whales and blue whales, despite known hybrids.</title>
        <authorList>
            <person name="Westbury M.V."/>
            <person name="Petersen B."/>
            <person name="Lorenzen E.D."/>
        </authorList>
    </citation>
    <scope>NUCLEOTIDE SEQUENCE [LARGE SCALE GENOMIC DNA]</scope>
    <source>
        <strain evidence="16">FinWhale-01</strain>
    </source>
</reference>
<evidence type="ECO:0000313" key="16">
    <source>
        <dbReference type="EMBL" id="KAB0390978.1"/>
    </source>
</evidence>
<keyword evidence="13 14" id="KW-0472">Membrane</keyword>
<dbReference type="Proteomes" id="UP000437017">
    <property type="component" value="Unassembled WGS sequence"/>
</dbReference>
<evidence type="ECO:0000256" key="10">
    <source>
        <dbReference type="ARBA" id="ARBA00022989"/>
    </source>
</evidence>
<dbReference type="SUPFAM" id="SSF81648">
    <property type="entry name" value="a domain/subunit of cytochrome bc1 complex (Ubiquinol-cytochrome c reductase)"/>
    <property type="match status" value="1"/>
</dbReference>
<feature type="domain" description="Cytochrome b/b6 C-terminal region profile" evidence="15">
    <location>
        <begin position="127"/>
        <end position="188"/>
    </location>
</feature>
<comment type="caution">
    <text evidence="16">The sequence shown here is derived from an EMBL/GenBank/DDBJ whole genome shotgun (WGS) entry which is preliminary data.</text>
</comment>
<dbReference type="AlphaFoldDB" id="A0A643BTI6"/>
<keyword evidence="4" id="KW-0349">Heme</keyword>
<proteinExistence type="predicted"/>
<keyword evidence="3" id="KW-0813">Transport</keyword>
<keyword evidence="17" id="KW-1185">Reference proteome</keyword>
<evidence type="ECO:0000256" key="8">
    <source>
        <dbReference type="ARBA" id="ARBA00022792"/>
    </source>
</evidence>